<reference evidence="1 2" key="1">
    <citation type="submission" date="2018-12" db="EMBL/GenBank/DDBJ databases">
        <title>Deinococcus radiophilus ATCC 27603 genome sequencing and assembly.</title>
        <authorList>
            <person name="Maclea K.S."/>
            <person name="Maynard C.R."/>
        </authorList>
    </citation>
    <scope>NUCLEOTIDE SEQUENCE [LARGE SCALE GENOMIC DNA]</scope>
    <source>
        <strain evidence="1 2">ATCC 27603</strain>
    </source>
</reference>
<dbReference type="EMBL" id="RXPE01000005">
    <property type="protein sequence ID" value="RTR29039.1"/>
    <property type="molecule type" value="Genomic_DNA"/>
</dbReference>
<proteinExistence type="predicted"/>
<gene>
    <name evidence="1" type="ORF">EJ104_04130</name>
</gene>
<keyword evidence="2" id="KW-1185">Reference proteome</keyword>
<accession>A0A3S0RIB9</accession>
<dbReference type="RefSeq" id="WP_126351494.1">
    <property type="nucleotide sequence ID" value="NZ_CP086380.1"/>
</dbReference>
<evidence type="ECO:0000313" key="2">
    <source>
        <dbReference type="Proteomes" id="UP000277766"/>
    </source>
</evidence>
<protein>
    <submittedName>
        <fullName evidence="1">Uncharacterized protein</fullName>
    </submittedName>
</protein>
<organism evidence="1 2">
    <name type="scientific">Deinococcus radiophilus</name>
    <dbReference type="NCBI Taxonomy" id="32062"/>
    <lineage>
        <taxon>Bacteria</taxon>
        <taxon>Thermotogati</taxon>
        <taxon>Deinococcota</taxon>
        <taxon>Deinococci</taxon>
        <taxon>Deinococcales</taxon>
        <taxon>Deinococcaceae</taxon>
        <taxon>Deinococcus</taxon>
    </lineage>
</organism>
<dbReference type="Proteomes" id="UP000277766">
    <property type="component" value="Unassembled WGS sequence"/>
</dbReference>
<dbReference type="AlphaFoldDB" id="A0A3S0RIB9"/>
<evidence type="ECO:0000313" key="1">
    <source>
        <dbReference type="EMBL" id="RTR29039.1"/>
    </source>
</evidence>
<sequence length="78" mass="8614">MTNTDAAHRQAQVGLYAVVYGPDKDGGLDLHAAWCVIKAYHAETDLFTVRTVSGVWRQFQPACLMVATTPFQPYQVVS</sequence>
<comment type="caution">
    <text evidence="1">The sequence shown here is derived from an EMBL/GenBank/DDBJ whole genome shotgun (WGS) entry which is preliminary data.</text>
</comment>
<name>A0A3S0RIB9_9DEIO</name>